<comment type="caution">
    <text evidence="9">The sequence shown here is derived from an EMBL/GenBank/DDBJ whole genome shotgun (WGS) entry which is preliminary data.</text>
</comment>
<keyword evidence="4 7" id="KW-0255">Endonuclease</keyword>
<evidence type="ECO:0000256" key="8">
    <source>
        <dbReference type="NCBIfam" id="TIGR00188"/>
    </source>
</evidence>
<protein>
    <recommendedName>
        <fullName evidence="7 8">Ribonuclease P protein component</fullName>
        <shortName evidence="7">RNase P protein</shortName>
        <shortName evidence="7">RNaseP protein</shortName>
        <ecNumber evidence="7 8">3.1.26.5</ecNumber>
    </recommendedName>
    <alternativeName>
        <fullName evidence="7">Protein C5</fullName>
    </alternativeName>
</protein>
<dbReference type="NCBIfam" id="TIGR00188">
    <property type="entry name" value="rnpA"/>
    <property type="match status" value="1"/>
</dbReference>
<name>A0ABW1XSF8_9ALTE</name>
<evidence type="ECO:0000256" key="2">
    <source>
        <dbReference type="ARBA" id="ARBA00022694"/>
    </source>
</evidence>
<comment type="subunit">
    <text evidence="7">Consists of a catalytic RNA component (M1 or rnpB) and a protein subunit.</text>
</comment>
<dbReference type="PROSITE" id="PS00648">
    <property type="entry name" value="RIBONUCLEASE_P"/>
    <property type="match status" value="1"/>
</dbReference>
<keyword evidence="10" id="KW-1185">Reference proteome</keyword>
<comment type="catalytic activity">
    <reaction evidence="7">
        <text>Endonucleolytic cleavage of RNA, removing 5'-extranucleotides from tRNA precursor.</text>
        <dbReference type="EC" id="3.1.26.5"/>
    </reaction>
</comment>
<comment type="similarity">
    <text evidence="7">Belongs to the RnpA family.</text>
</comment>
<evidence type="ECO:0000313" key="9">
    <source>
        <dbReference type="EMBL" id="MFC6441679.1"/>
    </source>
</evidence>
<evidence type="ECO:0000256" key="5">
    <source>
        <dbReference type="ARBA" id="ARBA00022801"/>
    </source>
</evidence>
<comment type="function">
    <text evidence="1 7">RNaseP catalyzes the removal of the 5'-leader sequence from pre-tRNA to produce the mature 5'-terminus. It can also cleave other RNA substrates such as 4.5S RNA. The protein component plays an auxiliary but essential role in vivo by binding to the 5'-leader sequence and broadening the substrate specificity of the ribozyme.</text>
</comment>
<sequence length="119" mass="13827">MGEKSFSRAVRLLTPTHFENVFSDAVAASTPHITLLAKKNQLDHPRLGITLAKKRIRRAHERNRVKRIVRESFRHHLPQLGNIDIVIIGKSGLDQLSNQDLFKLLEKQWNRISRRCSER</sequence>
<dbReference type="EC" id="3.1.26.5" evidence="7 8"/>
<dbReference type="PANTHER" id="PTHR33992">
    <property type="entry name" value="RIBONUCLEASE P PROTEIN COMPONENT"/>
    <property type="match status" value="1"/>
</dbReference>
<evidence type="ECO:0000313" key="10">
    <source>
        <dbReference type="Proteomes" id="UP001596364"/>
    </source>
</evidence>
<organism evidence="9 10">
    <name type="scientific">Pseudobowmanella zhangzhouensis</name>
    <dbReference type="NCBI Taxonomy" id="1537679"/>
    <lineage>
        <taxon>Bacteria</taxon>
        <taxon>Pseudomonadati</taxon>
        <taxon>Pseudomonadota</taxon>
        <taxon>Gammaproteobacteria</taxon>
        <taxon>Alteromonadales</taxon>
        <taxon>Alteromonadaceae</taxon>
    </lineage>
</organism>
<evidence type="ECO:0000256" key="4">
    <source>
        <dbReference type="ARBA" id="ARBA00022759"/>
    </source>
</evidence>
<dbReference type="InterPro" id="IPR020539">
    <property type="entry name" value="RNase_P_CS"/>
</dbReference>
<dbReference type="Pfam" id="PF00825">
    <property type="entry name" value="Ribonuclease_P"/>
    <property type="match status" value="1"/>
</dbReference>
<keyword evidence="6 7" id="KW-0694">RNA-binding</keyword>
<dbReference type="SUPFAM" id="SSF54211">
    <property type="entry name" value="Ribosomal protein S5 domain 2-like"/>
    <property type="match status" value="1"/>
</dbReference>
<dbReference type="EMBL" id="JBHSUS010000001">
    <property type="protein sequence ID" value="MFC6441679.1"/>
    <property type="molecule type" value="Genomic_DNA"/>
</dbReference>
<dbReference type="InterPro" id="IPR020568">
    <property type="entry name" value="Ribosomal_Su5_D2-typ_SF"/>
</dbReference>
<evidence type="ECO:0000256" key="6">
    <source>
        <dbReference type="ARBA" id="ARBA00022884"/>
    </source>
</evidence>
<proteinExistence type="inferred from homology"/>
<dbReference type="InterPro" id="IPR000100">
    <property type="entry name" value="RNase_P"/>
</dbReference>
<dbReference type="Gene3D" id="3.30.230.10">
    <property type="match status" value="1"/>
</dbReference>
<dbReference type="RefSeq" id="WP_131257566.1">
    <property type="nucleotide sequence ID" value="NZ_JBHSUS010000001.1"/>
</dbReference>
<dbReference type="PANTHER" id="PTHR33992:SF1">
    <property type="entry name" value="RIBONUCLEASE P PROTEIN COMPONENT"/>
    <property type="match status" value="1"/>
</dbReference>
<reference evidence="10" key="1">
    <citation type="journal article" date="2019" name="Int. J. Syst. Evol. Microbiol.">
        <title>The Global Catalogue of Microorganisms (GCM) 10K type strain sequencing project: providing services to taxonomists for standard genome sequencing and annotation.</title>
        <authorList>
            <consortium name="The Broad Institute Genomics Platform"/>
            <consortium name="The Broad Institute Genome Sequencing Center for Infectious Disease"/>
            <person name="Wu L."/>
            <person name="Ma J."/>
        </authorList>
    </citation>
    <scope>NUCLEOTIDE SEQUENCE [LARGE SCALE GENOMIC DNA]</scope>
    <source>
        <strain evidence="10">CGMCC 1.16031</strain>
    </source>
</reference>
<dbReference type="GO" id="GO:0004526">
    <property type="term" value="F:ribonuclease P activity"/>
    <property type="evidence" value="ECO:0007669"/>
    <property type="project" value="UniProtKB-EC"/>
</dbReference>
<evidence type="ECO:0000256" key="3">
    <source>
        <dbReference type="ARBA" id="ARBA00022722"/>
    </source>
</evidence>
<dbReference type="InterPro" id="IPR014721">
    <property type="entry name" value="Ribsml_uS5_D2-typ_fold_subgr"/>
</dbReference>
<evidence type="ECO:0000256" key="1">
    <source>
        <dbReference type="ARBA" id="ARBA00002663"/>
    </source>
</evidence>
<accession>A0ABW1XSF8</accession>
<keyword evidence="2 7" id="KW-0819">tRNA processing</keyword>
<evidence type="ECO:0000256" key="7">
    <source>
        <dbReference type="HAMAP-Rule" id="MF_00227"/>
    </source>
</evidence>
<keyword evidence="3 7" id="KW-0540">Nuclease</keyword>
<dbReference type="Proteomes" id="UP001596364">
    <property type="component" value="Unassembled WGS sequence"/>
</dbReference>
<keyword evidence="5 7" id="KW-0378">Hydrolase</keyword>
<gene>
    <name evidence="7 9" type="primary">rnpA</name>
    <name evidence="9" type="ORF">ACFP85_16110</name>
</gene>
<dbReference type="HAMAP" id="MF_00227">
    <property type="entry name" value="RNase_P"/>
    <property type="match status" value="1"/>
</dbReference>